<organism evidence="2 3">
    <name type="scientific">Mycobacterium mantenii</name>
    <dbReference type="NCBI Taxonomy" id="560555"/>
    <lineage>
        <taxon>Bacteria</taxon>
        <taxon>Bacillati</taxon>
        <taxon>Actinomycetota</taxon>
        <taxon>Actinomycetes</taxon>
        <taxon>Mycobacteriales</taxon>
        <taxon>Mycobacteriaceae</taxon>
        <taxon>Mycobacterium</taxon>
        <taxon>Mycobacterium avium complex (MAC)</taxon>
    </lineage>
</organism>
<evidence type="ECO:0000313" key="2">
    <source>
        <dbReference type="EMBL" id="OBH77305.1"/>
    </source>
</evidence>
<proteinExistence type="predicted"/>
<accession>A0A1A2TLR7</accession>
<feature type="compositionally biased region" description="Pro residues" evidence="1">
    <location>
        <begin position="428"/>
        <end position="443"/>
    </location>
</feature>
<sequence length="471" mass="47411">MADRLDVAARLEEGRVAVEHTQTYVQACQVLGYQNPDLTTHPAQIREWYAGEDGLDLRALDRDCAELRASGVVAAEALRMQRAQVAELAAAWTGPGGDAAVQLLQRHCETADALATELRAAAQRCESLRDNLWYLIDSEVATAIAVDDRVAAARPAWLAAAAAVMAGDRDRAAEVVRQQVMPYVDNAIRHDWLTAMRSTSDGVETSYAMVIDKMAAVPTARFEFPGDLGAGVVPMQLAPPATAPEPTVNSAPEPPVDPAPTLTAAAPGPVSAIPDPVTPAPSPVAAAPPADWGSALGDGLGMPAGDLGGFGGSGLGGGLGGGGGLLGLAGRIVDAVGGLIGSAGDGLGGADPVTGDGGDFDENPFHTDDSEDSAENAGDKAGDGPDDPATTDDAATTDGPATTDQPVGEPEPNQPDESIQPVGAPAPVNAPPADPPPLAPPASPAAAPAPAAGQGSTPCEIAADQLPQAGQ</sequence>
<comment type="caution">
    <text evidence="2">The sequence shown here is derived from an EMBL/GenBank/DDBJ whole genome shotgun (WGS) entry which is preliminary data.</text>
</comment>
<dbReference type="Proteomes" id="UP000092389">
    <property type="component" value="Unassembled WGS sequence"/>
</dbReference>
<feature type="compositionally biased region" description="Low complexity" evidence="1">
    <location>
        <begin position="259"/>
        <end position="275"/>
    </location>
</feature>
<dbReference type="OrthoDB" id="4727254at2"/>
<protein>
    <recommendedName>
        <fullName evidence="4">Alanine and proline rich protein</fullName>
    </recommendedName>
</protein>
<evidence type="ECO:0000256" key="1">
    <source>
        <dbReference type="SAM" id="MobiDB-lite"/>
    </source>
</evidence>
<feature type="region of interest" description="Disordered" evidence="1">
    <location>
        <begin position="350"/>
        <end position="471"/>
    </location>
</feature>
<dbReference type="AlphaFoldDB" id="A0A1A2TLR7"/>
<feature type="region of interest" description="Disordered" evidence="1">
    <location>
        <begin position="238"/>
        <end position="290"/>
    </location>
</feature>
<dbReference type="RefSeq" id="WP_067908830.1">
    <property type="nucleotide sequence ID" value="NZ_LZJP01000083.1"/>
</dbReference>
<evidence type="ECO:0000313" key="3">
    <source>
        <dbReference type="Proteomes" id="UP000092389"/>
    </source>
</evidence>
<evidence type="ECO:0008006" key="4">
    <source>
        <dbReference type="Google" id="ProtNLM"/>
    </source>
</evidence>
<reference evidence="2 3" key="1">
    <citation type="submission" date="2016-06" db="EMBL/GenBank/DDBJ databases">
        <authorList>
            <person name="Kjaerup R.B."/>
            <person name="Dalgaard T.S."/>
            <person name="Juul-Madsen H.R."/>
        </authorList>
    </citation>
    <scope>NUCLEOTIDE SEQUENCE [LARGE SCALE GENOMIC DNA]</scope>
    <source>
        <strain evidence="2 3">E152</strain>
    </source>
</reference>
<feature type="compositionally biased region" description="Low complexity" evidence="1">
    <location>
        <begin position="391"/>
        <end position="404"/>
    </location>
</feature>
<gene>
    <name evidence="2" type="ORF">A5683_18925</name>
</gene>
<name>A0A1A2TLR7_MYCNT</name>
<dbReference type="EMBL" id="LZJU01000058">
    <property type="protein sequence ID" value="OBH77305.1"/>
    <property type="molecule type" value="Genomic_DNA"/>
</dbReference>